<dbReference type="Gene3D" id="3.10.180.10">
    <property type="entry name" value="2,3-Dihydroxybiphenyl 1,2-Dioxygenase, domain 1"/>
    <property type="match status" value="1"/>
</dbReference>
<dbReference type="GO" id="GO:0046872">
    <property type="term" value="F:metal ion binding"/>
    <property type="evidence" value="ECO:0007669"/>
    <property type="project" value="UniProtKB-KW"/>
</dbReference>
<sequence length="141" mass="16265">MVGLVHHIELNVSDLDKSTEFWGWFLGELGYEPYQEWAKGKSYRLGETYIVFVQTEERFLDVPYHRSRAGLNHLAFHGKSRKHVDDLTATLEEKGVPVLYRDRHPYAGGEGYYAVFFEDPDRIKVELVAPGKGDDTDESTR</sequence>
<dbReference type="EMBL" id="LQQY01000011">
    <property type="protein sequence ID" value="KZE50185.1"/>
    <property type="molecule type" value="Genomic_DNA"/>
</dbReference>
<name>A0A0J5V8E2_9BACI</name>
<dbReference type="InterPro" id="IPR051332">
    <property type="entry name" value="Fosfomycin_Res_Enzymes"/>
</dbReference>
<dbReference type="Proteomes" id="UP000076510">
    <property type="component" value="Unassembled WGS sequence"/>
</dbReference>
<evidence type="ECO:0000259" key="2">
    <source>
        <dbReference type="PROSITE" id="PS51819"/>
    </source>
</evidence>
<evidence type="ECO:0000256" key="1">
    <source>
        <dbReference type="ARBA" id="ARBA00022723"/>
    </source>
</evidence>
<organism evidence="3 4">
    <name type="scientific">Rossellomorea marisflavi</name>
    <dbReference type="NCBI Taxonomy" id="189381"/>
    <lineage>
        <taxon>Bacteria</taxon>
        <taxon>Bacillati</taxon>
        <taxon>Bacillota</taxon>
        <taxon>Bacilli</taxon>
        <taxon>Bacillales</taxon>
        <taxon>Bacillaceae</taxon>
        <taxon>Rossellomorea</taxon>
    </lineage>
</organism>
<dbReference type="PANTHER" id="PTHR36113:SF6">
    <property type="entry name" value="FOSFOMYCIN RESISTANCE PROTEIN FOSX"/>
    <property type="match status" value="1"/>
</dbReference>
<keyword evidence="1" id="KW-0479">Metal-binding</keyword>
<dbReference type="PROSITE" id="PS51819">
    <property type="entry name" value="VOC"/>
    <property type="match status" value="1"/>
</dbReference>
<reference evidence="4" key="1">
    <citation type="submission" date="2016-01" db="EMBL/GenBank/DDBJ databases">
        <title>Whole genome sequencing of Bhargavaea cecembensis T14.</title>
        <authorList>
            <person name="Hong K.W."/>
        </authorList>
    </citation>
    <scope>NUCLEOTIDE SEQUENCE [LARGE SCALE GENOMIC DNA]</scope>
    <source>
        <strain evidence="4">M19</strain>
    </source>
</reference>
<evidence type="ECO:0000313" key="3">
    <source>
        <dbReference type="EMBL" id="KZE50185.1"/>
    </source>
</evidence>
<dbReference type="InterPro" id="IPR029068">
    <property type="entry name" value="Glyas_Bleomycin-R_OHBP_Dase"/>
</dbReference>
<dbReference type="InterPro" id="IPR037523">
    <property type="entry name" value="VOC_core"/>
</dbReference>
<dbReference type="AlphaFoldDB" id="A0A0J5V8E2"/>
<dbReference type="CDD" id="cd07242">
    <property type="entry name" value="VOC_BsYqjT"/>
    <property type="match status" value="1"/>
</dbReference>
<dbReference type="SUPFAM" id="SSF54593">
    <property type="entry name" value="Glyoxalase/Bleomycin resistance protein/Dihydroxybiphenyl dioxygenase"/>
    <property type="match status" value="1"/>
</dbReference>
<gene>
    <name evidence="3" type="ORF">AV649_18385</name>
</gene>
<dbReference type="PATRIC" id="fig|189381.11.peg.586"/>
<evidence type="ECO:0000313" key="4">
    <source>
        <dbReference type="Proteomes" id="UP000076510"/>
    </source>
</evidence>
<comment type="caution">
    <text evidence="3">The sequence shown here is derived from an EMBL/GenBank/DDBJ whole genome shotgun (WGS) entry which is preliminary data.</text>
</comment>
<proteinExistence type="predicted"/>
<dbReference type="InterPro" id="IPR004360">
    <property type="entry name" value="Glyas_Fos-R_dOase_dom"/>
</dbReference>
<dbReference type="Pfam" id="PF00903">
    <property type="entry name" value="Glyoxalase"/>
    <property type="match status" value="1"/>
</dbReference>
<dbReference type="PANTHER" id="PTHR36113">
    <property type="entry name" value="LYASE, PUTATIVE-RELATED-RELATED"/>
    <property type="match status" value="1"/>
</dbReference>
<accession>A0A0J5V8E2</accession>
<feature type="domain" description="VOC" evidence="2">
    <location>
        <begin position="4"/>
        <end position="130"/>
    </location>
</feature>
<protein>
    <recommendedName>
        <fullName evidence="2">VOC domain-containing protein</fullName>
    </recommendedName>
</protein>